<dbReference type="EMBL" id="CAKASE010000062">
    <property type="protein sequence ID" value="CAG9569140.1"/>
    <property type="molecule type" value="Genomic_DNA"/>
</dbReference>
<evidence type="ECO:0000259" key="6">
    <source>
        <dbReference type="PROSITE" id="PS50850"/>
    </source>
</evidence>
<reference evidence="7" key="1">
    <citation type="submission" date="2021-09" db="EMBL/GenBank/DDBJ databases">
        <authorList>
            <person name="Martin H S."/>
        </authorList>
    </citation>
    <scope>NUCLEOTIDE SEQUENCE</scope>
</reference>
<feature type="transmembrane region" description="Helical" evidence="5">
    <location>
        <begin position="72"/>
        <end position="93"/>
    </location>
</feature>
<dbReference type="Pfam" id="PF07690">
    <property type="entry name" value="MFS_1"/>
    <property type="match status" value="1"/>
</dbReference>
<keyword evidence="3 5" id="KW-1133">Transmembrane helix</keyword>
<dbReference type="Proteomes" id="UP000789524">
    <property type="component" value="Unassembled WGS sequence"/>
</dbReference>
<evidence type="ECO:0000256" key="1">
    <source>
        <dbReference type="ARBA" id="ARBA00004141"/>
    </source>
</evidence>
<dbReference type="GO" id="GO:0022857">
    <property type="term" value="F:transmembrane transporter activity"/>
    <property type="evidence" value="ECO:0007669"/>
    <property type="project" value="InterPro"/>
</dbReference>
<evidence type="ECO:0000256" key="2">
    <source>
        <dbReference type="ARBA" id="ARBA00022692"/>
    </source>
</evidence>
<protein>
    <submittedName>
        <fullName evidence="7">(African queen) hypothetical protein</fullName>
    </submittedName>
</protein>
<dbReference type="Pfam" id="PF00083">
    <property type="entry name" value="Sugar_tr"/>
    <property type="match status" value="1"/>
</dbReference>
<name>A0A8J2QUT4_9NEOP</name>
<dbReference type="PROSITE" id="PS50850">
    <property type="entry name" value="MFS"/>
    <property type="match status" value="1"/>
</dbReference>
<dbReference type="AlphaFoldDB" id="A0A8J2QUT4"/>
<organism evidence="7 8">
    <name type="scientific">Danaus chrysippus</name>
    <name type="common">African queen</name>
    <dbReference type="NCBI Taxonomy" id="151541"/>
    <lineage>
        <taxon>Eukaryota</taxon>
        <taxon>Metazoa</taxon>
        <taxon>Ecdysozoa</taxon>
        <taxon>Arthropoda</taxon>
        <taxon>Hexapoda</taxon>
        <taxon>Insecta</taxon>
        <taxon>Pterygota</taxon>
        <taxon>Neoptera</taxon>
        <taxon>Endopterygota</taxon>
        <taxon>Lepidoptera</taxon>
        <taxon>Glossata</taxon>
        <taxon>Ditrysia</taxon>
        <taxon>Papilionoidea</taxon>
        <taxon>Nymphalidae</taxon>
        <taxon>Danainae</taxon>
        <taxon>Danaini</taxon>
        <taxon>Danaina</taxon>
        <taxon>Danaus</taxon>
        <taxon>Anosia</taxon>
    </lineage>
</organism>
<feature type="transmembrane region" description="Helical" evidence="5">
    <location>
        <begin position="32"/>
        <end position="52"/>
    </location>
</feature>
<feature type="transmembrane region" description="Helical" evidence="5">
    <location>
        <begin position="134"/>
        <end position="157"/>
    </location>
</feature>
<comment type="caution">
    <text evidence="7">The sequence shown here is derived from an EMBL/GenBank/DDBJ whole genome shotgun (WGS) entry which is preliminary data.</text>
</comment>
<keyword evidence="4 5" id="KW-0472">Membrane</keyword>
<dbReference type="PANTHER" id="PTHR48021:SF1">
    <property type="entry name" value="GH07001P-RELATED"/>
    <property type="match status" value="1"/>
</dbReference>
<dbReference type="InterPro" id="IPR005829">
    <property type="entry name" value="Sugar_transporter_CS"/>
</dbReference>
<dbReference type="OrthoDB" id="6928471at2759"/>
<dbReference type="InterPro" id="IPR005828">
    <property type="entry name" value="MFS_sugar_transport-like"/>
</dbReference>
<dbReference type="PANTHER" id="PTHR48021">
    <property type="match status" value="1"/>
</dbReference>
<dbReference type="InterPro" id="IPR011701">
    <property type="entry name" value="MFS"/>
</dbReference>
<dbReference type="PROSITE" id="PS00216">
    <property type="entry name" value="SUGAR_TRANSPORT_1"/>
    <property type="match status" value="1"/>
</dbReference>
<accession>A0A8J2QUT4</accession>
<feature type="domain" description="Major facilitator superfamily (MFS) profile" evidence="6">
    <location>
        <begin position="1"/>
        <end position="225"/>
    </location>
</feature>
<feature type="transmembrane region" description="Helical" evidence="5">
    <location>
        <begin position="192"/>
        <end position="221"/>
    </location>
</feature>
<dbReference type="Gene3D" id="1.20.1250.20">
    <property type="entry name" value="MFS general substrate transporter like domains"/>
    <property type="match status" value="2"/>
</dbReference>
<keyword evidence="8" id="KW-1185">Reference proteome</keyword>
<sequence length="253" mass="27442">MSLSWPSPAIVKLQNGTDTPFARPITENEGSWIVSSGFLLGVATSFLGGILLDKIGRKNSIILASMPKLCAAISCIFVTEVWMLIIARAIWIFCDCFTLAFVPVYSSEIASIGLGTFFKVSESNGFAVSGFLNYIPLISLILVIFFYSSGIGSLIWLVMAELFDSQSRALGVSLSLLMGTLTIFLTTKYFPIVTLVAGAAATYFFFAAMCVLIGSLIAIFLPETKGKTFQEIQTELQGSRNKIDGCDKENQIS</sequence>
<evidence type="ECO:0000313" key="7">
    <source>
        <dbReference type="EMBL" id="CAG9569140.1"/>
    </source>
</evidence>
<dbReference type="SUPFAM" id="SSF103473">
    <property type="entry name" value="MFS general substrate transporter"/>
    <property type="match status" value="2"/>
</dbReference>
<gene>
    <name evidence="7" type="ORF">DCHRY22_LOCUS8693</name>
</gene>
<dbReference type="GO" id="GO:0016020">
    <property type="term" value="C:membrane"/>
    <property type="evidence" value="ECO:0007669"/>
    <property type="project" value="UniProtKB-SubCell"/>
</dbReference>
<evidence type="ECO:0000256" key="5">
    <source>
        <dbReference type="SAM" id="Phobius"/>
    </source>
</evidence>
<dbReference type="InterPro" id="IPR036259">
    <property type="entry name" value="MFS_trans_sf"/>
</dbReference>
<proteinExistence type="predicted"/>
<comment type="subcellular location">
    <subcellularLocation>
        <location evidence="1">Membrane</location>
        <topology evidence="1">Multi-pass membrane protein</topology>
    </subcellularLocation>
</comment>
<evidence type="ECO:0000313" key="8">
    <source>
        <dbReference type="Proteomes" id="UP000789524"/>
    </source>
</evidence>
<evidence type="ECO:0000256" key="3">
    <source>
        <dbReference type="ARBA" id="ARBA00022989"/>
    </source>
</evidence>
<dbReference type="InterPro" id="IPR020846">
    <property type="entry name" value="MFS_dom"/>
</dbReference>
<dbReference type="InterPro" id="IPR050549">
    <property type="entry name" value="MFS_Trehalose_Transporter"/>
</dbReference>
<keyword evidence="2 5" id="KW-0812">Transmembrane</keyword>
<evidence type="ECO:0000256" key="4">
    <source>
        <dbReference type="ARBA" id="ARBA00023136"/>
    </source>
</evidence>
<feature type="transmembrane region" description="Helical" evidence="5">
    <location>
        <begin position="169"/>
        <end position="186"/>
    </location>
</feature>